<dbReference type="Proteomes" id="UP000006637">
    <property type="component" value="Chromosome"/>
</dbReference>
<dbReference type="KEGG" id="rxy:Rxyl_3159"/>
<dbReference type="STRING" id="266117.Rxyl_3159"/>
<proteinExistence type="predicted"/>
<accession>Q1ARB2</accession>
<gene>
    <name evidence="2" type="ordered locus">Rxyl_3159</name>
</gene>
<reference evidence="2 3" key="1">
    <citation type="submission" date="2006-06" db="EMBL/GenBank/DDBJ databases">
        <title>Complete sequence of Rubrobacter xylanophilus DSM 9941.</title>
        <authorList>
            <consortium name="US DOE Joint Genome Institute"/>
            <person name="Copeland A."/>
            <person name="Lucas S."/>
            <person name="Lapidus A."/>
            <person name="Barry K."/>
            <person name="Detter J.C."/>
            <person name="Glavina del Rio T."/>
            <person name="Hammon N."/>
            <person name="Israni S."/>
            <person name="Dalin E."/>
            <person name="Tice H."/>
            <person name="Pitluck S."/>
            <person name="Munk A.C."/>
            <person name="Brettin T."/>
            <person name="Bruce D."/>
            <person name="Han C."/>
            <person name="Tapia R."/>
            <person name="Gilna P."/>
            <person name="Schmutz J."/>
            <person name="Larimer F."/>
            <person name="Land M."/>
            <person name="Hauser L."/>
            <person name="Kyrpides N."/>
            <person name="Lykidis A."/>
            <person name="da Costa M.S."/>
            <person name="Rainey F.A."/>
            <person name="Empadinhas N."/>
            <person name="Jolivet E."/>
            <person name="Battista J.R."/>
            <person name="Richardson P."/>
        </authorList>
    </citation>
    <scope>NUCLEOTIDE SEQUENCE [LARGE SCALE GENOMIC DNA]</scope>
    <source>
        <strain evidence="3">DSM 9941 / NBRC 16129 / PRD-1</strain>
    </source>
</reference>
<evidence type="ECO:0000256" key="1">
    <source>
        <dbReference type="SAM" id="Phobius"/>
    </source>
</evidence>
<keyword evidence="3" id="KW-1185">Reference proteome</keyword>
<sequence>MVGAGKGVREGGLDRGKKIALGMGTYFLVCTIAMMWPGAVIANRIEPMVLGLPFFFFWYVFWVFMVFVGCVILYRLEHGGRE</sequence>
<protein>
    <recommendedName>
        <fullName evidence="4">DUF3311 domain-containing protein</fullName>
    </recommendedName>
</protein>
<dbReference type="AlphaFoldDB" id="Q1ARB2"/>
<dbReference type="HOGENOM" id="CLU_2556198_0_0_11"/>
<feature type="transmembrane region" description="Helical" evidence="1">
    <location>
        <begin position="56"/>
        <end position="76"/>
    </location>
</feature>
<keyword evidence="1" id="KW-1133">Transmembrane helix</keyword>
<feature type="transmembrane region" description="Helical" evidence="1">
    <location>
        <begin position="19"/>
        <end position="36"/>
    </location>
</feature>
<evidence type="ECO:0000313" key="2">
    <source>
        <dbReference type="EMBL" id="ABG06066.1"/>
    </source>
</evidence>
<dbReference type="EMBL" id="CP000386">
    <property type="protein sequence ID" value="ABG06066.1"/>
    <property type="molecule type" value="Genomic_DNA"/>
</dbReference>
<organism evidence="2 3">
    <name type="scientific">Rubrobacter xylanophilus (strain DSM 9941 / JCM 11954 / NBRC 16129 / PRD-1)</name>
    <dbReference type="NCBI Taxonomy" id="266117"/>
    <lineage>
        <taxon>Bacteria</taxon>
        <taxon>Bacillati</taxon>
        <taxon>Actinomycetota</taxon>
        <taxon>Rubrobacteria</taxon>
        <taxon>Rubrobacterales</taxon>
        <taxon>Rubrobacteraceae</taxon>
        <taxon>Rubrobacter</taxon>
    </lineage>
</organism>
<evidence type="ECO:0008006" key="4">
    <source>
        <dbReference type="Google" id="ProtNLM"/>
    </source>
</evidence>
<evidence type="ECO:0000313" key="3">
    <source>
        <dbReference type="Proteomes" id="UP000006637"/>
    </source>
</evidence>
<dbReference type="eggNOG" id="ENOG50332A9">
    <property type="taxonomic scope" value="Bacteria"/>
</dbReference>
<keyword evidence="1" id="KW-0472">Membrane</keyword>
<name>Q1ARB2_RUBXD</name>
<keyword evidence="1" id="KW-0812">Transmembrane</keyword>